<sequence length="372" mass="41774">MSLPTSSPNRFLSLDVFRGLTVACMILVNTPGSWAHIYAPLGHAKWHGWTPTDLVFPFFLFAVGNAMSFALKKYDAPLAKIFKRTALIFLIGLLLNWFPFVAWSGDELVFKSLAKLRIMGVLQRIALCYGLAALIIYYFKPKGAIIASVLLLLGYWGLLLTCGQGDPYSLEGNAGLFIDKAILGENHMYRGEGVPFDPEGLLSTLPAIVNVICGYLAGDYIQRKGKNTGTVIRLALAGLVFVALAYVWNSWFPINKKIWTSSYVLLSAGLAAVILSIFIYLVEIVQWKRGWYFFEVFGKNPLFIFVMSGVLVKIYGLIRPEPGKGFYSWFYETVFRPLAGELNGSLLFALFHVGLFWLLGWWLDKKRIYIKV</sequence>
<keyword evidence="1" id="KW-0472">Membrane</keyword>
<dbReference type="InterPro" id="IPR012429">
    <property type="entry name" value="HGSNAT_cat"/>
</dbReference>
<gene>
    <name evidence="3" type="ORF">MKQ68_20235</name>
</gene>
<accession>A0ABY6IZ12</accession>
<feature type="domain" description="Heparan-alpha-glucosaminide N-acetyltransferase catalytic" evidence="2">
    <location>
        <begin position="10"/>
        <end position="154"/>
    </location>
</feature>
<proteinExistence type="predicted"/>
<evidence type="ECO:0000313" key="4">
    <source>
        <dbReference type="Proteomes" id="UP001162741"/>
    </source>
</evidence>
<feature type="transmembrane region" description="Helical" evidence="1">
    <location>
        <begin position="260"/>
        <end position="282"/>
    </location>
</feature>
<feature type="transmembrane region" description="Helical" evidence="1">
    <location>
        <begin position="116"/>
        <end position="137"/>
    </location>
</feature>
<keyword evidence="4" id="KW-1185">Reference proteome</keyword>
<protein>
    <submittedName>
        <fullName evidence="3">Heparan-alpha-glucosaminide N-acetyltransferase domain-containing protein</fullName>
    </submittedName>
</protein>
<feature type="transmembrane region" description="Helical" evidence="1">
    <location>
        <begin position="338"/>
        <end position="363"/>
    </location>
</feature>
<organism evidence="3 4">
    <name type="scientific">Chitinophaga horti</name>
    <dbReference type="NCBI Taxonomy" id="2920382"/>
    <lineage>
        <taxon>Bacteria</taxon>
        <taxon>Pseudomonadati</taxon>
        <taxon>Bacteroidota</taxon>
        <taxon>Chitinophagia</taxon>
        <taxon>Chitinophagales</taxon>
        <taxon>Chitinophagaceae</taxon>
        <taxon>Chitinophaga</taxon>
    </lineage>
</organism>
<reference evidence="3" key="1">
    <citation type="submission" date="2022-10" db="EMBL/GenBank/DDBJ databases">
        <title>Chitinophaga sp. nov., isolated from soil.</title>
        <authorList>
            <person name="Jeon C.O."/>
        </authorList>
    </citation>
    <scope>NUCLEOTIDE SEQUENCE</scope>
    <source>
        <strain evidence="3">R8</strain>
    </source>
</reference>
<dbReference type="RefSeq" id="WP_264280684.1">
    <property type="nucleotide sequence ID" value="NZ_CP107006.1"/>
</dbReference>
<keyword evidence="1" id="KW-1133">Transmembrane helix</keyword>
<feature type="transmembrane region" description="Helical" evidence="1">
    <location>
        <begin position="86"/>
        <end position="104"/>
    </location>
</feature>
<evidence type="ECO:0000313" key="3">
    <source>
        <dbReference type="EMBL" id="UYQ92416.1"/>
    </source>
</evidence>
<dbReference type="PANTHER" id="PTHR31061">
    <property type="entry name" value="LD22376P"/>
    <property type="match status" value="1"/>
</dbReference>
<feature type="transmembrane region" description="Helical" evidence="1">
    <location>
        <begin position="12"/>
        <end position="34"/>
    </location>
</feature>
<evidence type="ECO:0000259" key="2">
    <source>
        <dbReference type="Pfam" id="PF07786"/>
    </source>
</evidence>
<dbReference type="EMBL" id="CP107006">
    <property type="protein sequence ID" value="UYQ92416.1"/>
    <property type="molecule type" value="Genomic_DNA"/>
</dbReference>
<dbReference type="Pfam" id="PF07786">
    <property type="entry name" value="HGSNAT_cat"/>
    <property type="match status" value="1"/>
</dbReference>
<evidence type="ECO:0000256" key="1">
    <source>
        <dbReference type="SAM" id="Phobius"/>
    </source>
</evidence>
<feature type="transmembrane region" description="Helical" evidence="1">
    <location>
        <begin position="200"/>
        <end position="218"/>
    </location>
</feature>
<feature type="transmembrane region" description="Helical" evidence="1">
    <location>
        <begin position="302"/>
        <end position="318"/>
    </location>
</feature>
<name>A0ABY6IZ12_9BACT</name>
<keyword evidence="1" id="KW-0812">Transmembrane</keyword>
<feature type="transmembrane region" description="Helical" evidence="1">
    <location>
        <begin position="230"/>
        <end position="248"/>
    </location>
</feature>
<dbReference type="PANTHER" id="PTHR31061:SF24">
    <property type="entry name" value="LD22376P"/>
    <property type="match status" value="1"/>
</dbReference>
<feature type="transmembrane region" description="Helical" evidence="1">
    <location>
        <begin position="144"/>
        <end position="161"/>
    </location>
</feature>
<feature type="transmembrane region" description="Helical" evidence="1">
    <location>
        <begin position="54"/>
        <end position="74"/>
    </location>
</feature>
<dbReference type="Proteomes" id="UP001162741">
    <property type="component" value="Chromosome"/>
</dbReference>